<dbReference type="EC" id="3.2.2.-" evidence="1"/>
<name>G4T789_SERID</name>
<organism evidence="2 3">
    <name type="scientific">Serendipita indica (strain DSM 11827)</name>
    <name type="common">Root endophyte fungus</name>
    <name type="synonym">Piriformospora indica</name>
    <dbReference type="NCBI Taxonomy" id="1109443"/>
    <lineage>
        <taxon>Eukaryota</taxon>
        <taxon>Fungi</taxon>
        <taxon>Dikarya</taxon>
        <taxon>Basidiomycota</taxon>
        <taxon>Agaricomycotina</taxon>
        <taxon>Agaricomycetes</taxon>
        <taxon>Sebacinales</taxon>
        <taxon>Serendipitaceae</taxon>
        <taxon>Serendipita</taxon>
    </lineage>
</organism>
<dbReference type="PANTHER" id="PTHR21314">
    <property type="entry name" value="QUEUOSINE 5'-PHOSPHATE N-GLYCOSYLASE_HYDROLASE-RELATED"/>
    <property type="match status" value="1"/>
</dbReference>
<dbReference type="OMA" id="GQPVYCF"/>
<dbReference type="InParanoid" id="G4T789"/>
<comment type="catalytic activity">
    <reaction evidence="1">
        <text>queuosine 5'-phosphate + H2O = queuine + D-ribose 5-phosphate</text>
        <dbReference type="Rhea" id="RHEA:75387"/>
        <dbReference type="ChEBI" id="CHEBI:15377"/>
        <dbReference type="ChEBI" id="CHEBI:17433"/>
        <dbReference type="ChEBI" id="CHEBI:78346"/>
        <dbReference type="ChEBI" id="CHEBI:194371"/>
    </reaction>
    <physiologicalReaction direction="left-to-right" evidence="1">
        <dbReference type="Rhea" id="RHEA:75388"/>
    </physiologicalReaction>
</comment>
<dbReference type="AlphaFoldDB" id="G4T789"/>
<reference evidence="2 3" key="1">
    <citation type="journal article" date="2011" name="PLoS Pathog.">
        <title>Endophytic Life Strategies Decoded by Genome and Transcriptome Analyses of the Mutualistic Root Symbiont Piriformospora indica.</title>
        <authorList>
            <person name="Zuccaro A."/>
            <person name="Lahrmann U."/>
            <person name="Guldener U."/>
            <person name="Langen G."/>
            <person name="Pfiffi S."/>
            <person name="Biedenkopf D."/>
            <person name="Wong P."/>
            <person name="Samans B."/>
            <person name="Grimm C."/>
            <person name="Basiewicz M."/>
            <person name="Murat C."/>
            <person name="Martin F."/>
            <person name="Kogel K.H."/>
        </authorList>
    </citation>
    <scope>NUCLEOTIDE SEQUENCE [LARGE SCALE GENOMIC DNA]</scope>
    <source>
        <strain evidence="2 3">DSM 11827</strain>
    </source>
</reference>
<protein>
    <recommendedName>
        <fullName evidence="1">Queuosine 5'-phosphate N-glycosylase/hydrolase</fullName>
        <ecNumber evidence="1">3.2.2.-</ecNumber>
    </recommendedName>
    <alternativeName>
        <fullName evidence="1">Queuosine-nucleotide N-glycosylase/hydrolase</fullName>
    </alternativeName>
</protein>
<evidence type="ECO:0000256" key="1">
    <source>
        <dbReference type="RuleBase" id="RU365002"/>
    </source>
</evidence>
<evidence type="ECO:0000313" key="3">
    <source>
        <dbReference type="Proteomes" id="UP000007148"/>
    </source>
</evidence>
<sequence length="395" mass="43403">MATPTVKLPPKGSIIPMIRSSCKNARILANIQVHDSSIKALLESPVFNSTYEKLSTAHGVAMPLQFQTLESEVNLISLLSILNFGHGYRLPLKRATGRGAYDTIRALIFGLYLASTDEDNLMSAKGLKSLSKAKVAELAQLANHIHVEKAHPTIPGLTIGELGGPLYELVELITNVLNETGTILVQDRYDSLGTFVIEALHKADQNGIADAEVVLDELIRRFPAFQDIGTYQDQPVYVFKKALFLLHALVLRFGQGSDRRIPLPDTDQLPIFSDNVIPSMLVHFGVLDLTQATEPRLASAFGSLTVEENLAYDPTKDTEKRSGTTRGPELSNSEAYVLRAAAVDACEMIVNRAREDGLTFSVTLPALDGWLWSVAKEGRLRSDLSRFTQARCLLY</sequence>
<proteinExistence type="inferred from homology"/>
<dbReference type="Proteomes" id="UP000007148">
    <property type="component" value="Unassembled WGS sequence"/>
</dbReference>
<dbReference type="Pfam" id="PF10343">
    <property type="entry name" value="Q_salvage"/>
    <property type="match status" value="1"/>
</dbReference>
<accession>G4T789</accession>
<dbReference type="eggNOG" id="ENOG502S4MU">
    <property type="taxonomic scope" value="Eukaryota"/>
</dbReference>
<evidence type="ECO:0000313" key="2">
    <source>
        <dbReference type="EMBL" id="CCA67202.1"/>
    </source>
</evidence>
<comment type="caution">
    <text evidence="2">The sequence shown here is derived from an EMBL/GenBank/DDBJ whole genome shotgun (WGS) entry which is preliminary data.</text>
</comment>
<dbReference type="STRING" id="1109443.G4T789"/>
<comment type="function">
    <text evidence="1">Catalyzes the hydrolysis of queuosine 5'-phosphate, releasing the nucleobase queuine (q). Is required for salvage of queuine from exogenous queuosine (Q) that is imported and then converted to queuosine 5'-phosphate intracellularly.</text>
</comment>
<dbReference type="OrthoDB" id="416777at2759"/>
<comment type="similarity">
    <text evidence="1">Belongs to the QNG1 protein family.</text>
</comment>
<keyword evidence="3" id="KW-1185">Reference proteome</keyword>
<dbReference type="GO" id="GO:0016787">
    <property type="term" value="F:hydrolase activity"/>
    <property type="evidence" value="ECO:0007669"/>
    <property type="project" value="UniProtKB-KW"/>
</dbReference>
<dbReference type="GO" id="GO:0006400">
    <property type="term" value="P:tRNA modification"/>
    <property type="evidence" value="ECO:0007669"/>
    <property type="project" value="TreeGrafter"/>
</dbReference>
<dbReference type="HOGENOM" id="CLU_053189_0_0_1"/>
<dbReference type="InterPro" id="IPR019438">
    <property type="entry name" value="Q_salvage"/>
</dbReference>
<gene>
    <name evidence="2" type="ORF">PIIN_01034</name>
</gene>
<dbReference type="PANTHER" id="PTHR21314:SF1">
    <property type="entry name" value="QUEUOSINE SALVAGE PROTEIN"/>
    <property type="match status" value="1"/>
</dbReference>
<keyword evidence="1" id="KW-0378">Hydrolase</keyword>
<dbReference type="EMBL" id="CAFZ01000010">
    <property type="protein sequence ID" value="CCA67202.1"/>
    <property type="molecule type" value="Genomic_DNA"/>
</dbReference>